<keyword evidence="9" id="KW-0862">Zinc</keyword>
<evidence type="ECO:0000256" key="5">
    <source>
        <dbReference type="ARBA" id="ARBA00015611"/>
    </source>
</evidence>
<evidence type="ECO:0000256" key="6">
    <source>
        <dbReference type="ARBA" id="ARBA00022670"/>
    </source>
</evidence>
<evidence type="ECO:0000256" key="9">
    <source>
        <dbReference type="ARBA" id="ARBA00022833"/>
    </source>
</evidence>
<evidence type="ECO:0000256" key="4">
    <source>
        <dbReference type="ARBA" id="ARBA00012564"/>
    </source>
</evidence>
<dbReference type="EC" id="3.4.11.2" evidence="4"/>
<dbReference type="GO" id="GO:0008237">
    <property type="term" value="F:metallopeptidase activity"/>
    <property type="evidence" value="ECO:0007669"/>
    <property type="project" value="UniProtKB-KW"/>
</dbReference>
<evidence type="ECO:0000256" key="7">
    <source>
        <dbReference type="ARBA" id="ARBA00022723"/>
    </source>
</evidence>
<dbReference type="Pfam" id="PF01433">
    <property type="entry name" value="Peptidase_M1"/>
    <property type="match status" value="1"/>
</dbReference>
<keyword evidence="6" id="KW-0645">Protease</keyword>
<dbReference type="GO" id="GO:0006508">
    <property type="term" value="P:proteolysis"/>
    <property type="evidence" value="ECO:0007669"/>
    <property type="project" value="UniProtKB-KW"/>
</dbReference>
<evidence type="ECO:0000256" key="1">
    <source>
        <dbReference type="ARBA" id="ARBA00000098"/>
    </source>
</evidence>
<evidence type="ECO:0000256" key="10">
    <source>
        <dbReference type="ARBA" id="ARBA00023049"/>
    </source>
</evidence>
<dbReference type="EMBL" id="CADCWF010000258">
    <property type="protein sequence ID" value="CAA9571763.1"/>
    <property type="molecule type" value="Genomic_DNA"/>
</dbReference>
<name>A0A6J4V8L7_9BACT</name>
<dbReference type="InterPro" id="IPR042097">
    <property type="entry name" value="Aminopeptidase_N-like_N_sf"/>
</dbReference>
<dbReference type="PANTHER" id="PTHR11533">
    <property type="entry name" value="PROTEASE M1 ZINC METALLOPROTEASE"/>
    <property type="match status" value="1"/>
</dbReference>
<gene>
    <name evidence="12" type="ORF">AVDCRST_MAG59-3604</name>
</gene>
<keyword evidence="10" id="KW-0482">Metalloprotease</keyword>
<dbReference type="GO" id="GO:0016285">
    <property type="term" value="F:alanyl aminopeptidase activity"/>
    <property type="evidence" value="ECO:0007669"/>
    <property type="project" value="UniProtKB-EC"/>
</dbReference>
<dbReference type="CDD" id="cd09603">
    <property type="entry name" value="M1_APN_like"/>
    <property type="match status" value="1"/>
</dbReference>
<proteinExistence type="inferred from homology"/>
<keyword evidence="8" id="KW-0378">Hydrolase</keyword>
<feature type="domain" description="Peptidase M1 membrane alanine aminopeptidase" evidence="11">
    <location>
        <begin position="98"/>
        <end position="206"/>
    </location>
</feature>
<dbReference type="SUPFAM" id="SSF55486">
    <property type="entry name" value="Metalloproteases ('zincins'), catalytic domain"/>
    <property type="match status" value="2"/>
</dbReference>
<sequence length="390" mass="42356">GAEQLFPDNGHPADKATYSFRLTVPEPYLAVANGVLVDRITEGGATTTVWASRDPIASYLVTVHAGEIDLVEQTAPNGLRLQFAFAEDVPASQRAVFDRTEEIVAYFEGVFGPYPFETAGATVVSQFLWFALETQGLPIFGSLAVLGGDDLAPQDLADFEETVVHELAHQWFGDNVTPLRWQDIWLNEGFATYSQYLWVEHTRGIAARDERLAESYDFVAAQIRLTDPGIRPTLTGLDVLEVFGLPPEELPAELLALFGVETVAELADISFDEALARFAAEGVPLGLLLVEPALTGDPGPDQLFSSISVYQRGALAVHALRLEVGDDAFFAILRGWTARYRNGNATVDDFAALAEEVSGRELDAFFAAWLFSPELPPLAIDRAGGATPVP</sequence>
<dbReference type="Gene3D" id="2.60.40.1730">
    <property type="entry name" value="tricorn interacting facor f3 domain"/>
    <property type="match status" value="1"/>
</dbReference>
<keyword evidence="7" id="KW-0479">Metal-binding</keyword>
<feature type="non-terminal residue" evidence="12">
    <location>
        <position position="1"/>
    </location>
</feature>
<dbReference type="AlphaFoldDB" id="A0A6J4V8L7"/>
<dbReference type="InterPro" id="IPR014782">
    <property type="entry name" value="Peptidase_M1_dom"/>
</dbReference>
<dbReference type="InterPro" id="IPR027268">
    <property type="entry name" value="Peptidase_M4/M1_CTD_sf"/>
</dbReference>
<protein>
    <recommendedName>
        <fullName evidence="5">Aminopeptidase N</fullName>
        <ecNumber evidence="4">3.4.11.2</ecNumber>
    </recommendedName>
</protein>
<evidence type="ECO:0000256" key="2">
    <source>
        <dbReference type="ARBA" id="ARBA00001947"/>
    </source>
</evidence>
<evidence type="ECO:0000256" key="8">
    <source>
        <dbReference type="ARBA" id="ARBA00022801"/>
    </source>
</evidence>
<dbReference type="GO" id="GO:0008270">
    <property type="term" value="F:zinc ion binding"/>
    <property type="evidence" value="ECO:0007669"/>
    <property type="project" value="InterPro"/>
</dbReference>
<dbReference type="SUPFAM" id="SSF63737">
    <property type="entry name" value="Leukotriene A4 hydrolase N-terminal domain"/>
    <property type="match status" value="1"/>
</dbReference>
<reference evidence="12" key="1">
    <citation type="submission" date="2020-02" db="EMBL/GenBank/DDBJ databases">
        <authorList>
            <person name="Meier V. D."/>
        </authorList>
    </citation>
    <scope>NUCLEOTIDE SEQUENCE</scope>
    <source>
        <strain evidence="12">AVDCRST_MAG59</strain>
    </source>
</reference>
<dbReference type="Gene3D" id="1.10.390.10">
    <property type="entry name" value="Neutral Protease Domain 2"/>
    <property type="match status" value="2"/>
</dbReference>
<evidence type="ECO:0000313" key="12">
    <source>
        <dbReference type="EMBL" id="CAA9571763.1"/>
    </source>
</evidence>
<evidence type="ECO:0000256" key="3">
    <source>
        <dbReference type="ARBA" id="ARBA00010136"/>
    </source>
</evidence>
<dbReference type="InterPro" id="IPR001930">
    <property type="entry name" value="Peptidase_M1"/>
</dbReference>
<comment type="catalytic activity">
    <reaction evidence="1">
        <text>Release of an N-terminal amino acid, Xaa-|-Yaa- from a peptide, amide or arylamide. Xaa is preferably Ala, but may be most amino acids including Pro (slow action). When a terminal hydrophobic residue is followed by a prolyl residue, the two may be released as an intact Xaa-Pro dipeptide.</text>
        <dbReference type="EC" id="3.4.11.2"/>
    </reaction>
</comment>
<evidence type="ECO:0000259" key="11">
    <source>
        <dbReference type="Pfam" id="PF01433"/>
    </source>
</evidence>
<dbReference type="PRINTS" id="PR00756">
    <property type="entry name" value="ALADIPTASE"/>
</dbReference>
<comment type="similarity">
    <text evidence="3">Belongs to the peptidase M1 family.</text>
</comment>
<dbReference type="InterPro" id="IPR050344">
    <property type="entry name" value="Peptidase_M1_aminopeptidases"/>
</dbReference>
<accession>A0A6J4V8L7</accession>
<organism evidence="12">
    <name type="scientific">uncultured Thermomicrobiales bacterium</name>
    <dbReference type="NCBI Taxonomy" id="1645740"/>
    <lineage>
        <taxon>Bacteria</taxon>
        <taxon>Pseudomonadati</taxon>
        <taxon>Thermomicrobiota</taxon>
        <taxon>Thermomicrobia</taxon>
        <taxon>Thermomicrobiales</taxon>
        <taxon>environmental samples</taxon>
    </lineage>
</organism>
<comment type="cofactor">
    <cofactor evidence="2">
        <name>Zn(2+)</name>
        <dbReference type="ChEBI" id="CHEBI:29105"/>
    </cofactor>
</comment>